<organism evidence="1 2">
    <name type="scientific">Actinoplanes awajinensis subsp. mycoplanecinus</name>
    <dbReference type="NCBI Taxonomy" id="135947"/>
    <lineage>
        <taxon>Bacteria</taxon>
        <taxon>Bacillati</taxon>
        <taxon>Actinomycetota</taxon>
        <taxon>Actinomycetes</taxon>
        <taxon>Micromonosporales</taxon>
        <taxon>Micromonosporaceae</taxon>
        <taxon>Actinoplanes</taxon>
    </lineage>
</organism>
<evidence type="ECO:0008006" key="3">
    <source>
        <dbReference type="Google" id="ProtNLM"/>
    </source>
</evidence>
<protein>
    <recommendedName>
        <fullName evidence="3">ESX-1 secretion-associated protein</fullName>
    </recommendedName>
</protein>
<proteinExistence type="predicted"/>
<name>A0A101JK79_9ACTN</name>
<dbReference type="EMBL" id="LLZH01000290">
    <property type="protein sequence ID" value="KUL28403.1"/>
    <property type="molecule type" value="Genomic_DNA"/>
</dbReference>
<dbReference type="RefSeq" id="WP_067699121.1">
    <property type="nucleotide sequence ID" value="NZ_LLZH01000290.1"/>
</dbReference>
<evidence type="ECO:0000313" key="2">
    <source>
        <dbReference type="Proteomes" id="UP000053244"/>
    </source>
</evidence>
<accession>A0A101JK79</accession>
<reference evidence="1 2" key="1">
    <citation type="submission" date="2015-10" db="EMBL/GenBank/DDBJ databases">
        <authorList>
            <person name="Gilbert D.G."/>
        </authorList>
    </citation>
    <scope>NUCLEOTIDE SEQUENCE [LARGE SCALE GENOMIC DNA]</scope>
    <source>
        <strain evidence="1 2">NRRL B-16712</strain>
    </source>
</reference>
<sequence>MANVEEVKVNLAASVDGAGRAITGIQVVADQLDQSLALLRMTAVGSFHPSTVAAISQLEQARTRLDEATQLTRAAMDSANQFRAMI</sequence>
<dbReference type="AlphaFoldDB" id="A0A101JK79"/>
<gene>
    <name evidence="1" type="ORF">ADL15_32420</name>
</gene>
<dbReference type="OrthoDB" id="3297239at2"/>
<comment type="caution">
    <text evidence="1">The sequence shown here is derived from an EMBL/GenBank/DDBJ whole genome shotgun (WGS) entry which is preliminary data.</text>
</comment>
<evidence type="ECO:0000313" key="1">
    <source>
        <dbReference type="EMBL" id="KUL28403.1"/>
    </source>
</evidence>
<keyword evidence="2" id="KW-1185">Reference proteome</keyword>
<dbReference type="Proteomes" id="UP000053244">
    <property type="component" value="Unassembled WGS sequence"/>
</dbReference>